<feature type="transmembrane region" description="Helical" evidence="1">
    <location>
        <begin position="65"/>
        <end position="83"/>
    </location>
</feature>
<accession>W7UH55</accession>
<keyword evidence="1" id="KW-0472">Membrane</keyword>
<keyword evidence="3" id="KW-1185">Reference proteome</keyword>
<dbReference type="PATRIC" id="fig|1341157.4.peg.2047"/>
<protein>
    <submittedName>
        <fullName evidence="2">Uncharacterized protein</fullName>
    </submittedName>
</protein>
<feature type="transmembrane region" description="Helical" evidence="1">
    <location>
        <begin position="6"/>
        <end position="25"/>
    </location>
</feature>
<evidence type="ECO:0000256" key="1">
    <source>
        <dbReference type="SAM" id="Phobius"/>
    </source>
</evidence>
<feature type="transmembrane region" description="Helical" evidence="1">
    <location>
        <begin position="95"/>
        <end position="117"/>
    </location>
</feature>
<keyword evidence="1" id="KW-0812">Transmembrane</keyword>
<evidence type="ECO:0000313" key="3">
    <source>
        <dbReference type="Proteomes" id="UP000019365"/>
    </source>
</evidence>
<proteinExistence type="predicted"/>
<comment type="caution">
    <text evidence="2">The sequence shown here is derived from an EMBL/GenBank/DDBJ whole genome shotgun (WGS) entry which is preliminary data.</text>
</comment>
<organism evidence="2 3">
    <name type="scientific">Ruminococcus flavefaciens 007c</name>
    <dbReference type="NCBI Taxonomy" id="1341157"/>
    <lineage>
        <taxon>Bacteria</taxon>
        <taxon>Bacillati</taxon>
        <taxon>Bacillota</taxon>
        <taxon>Clostridia</taxon>
        <taxon>Eubacteriales</taxon>
        <taxon>Oscillospiraceae</taxon>
        <taxon>Ruminococcus</taxon>
    </lineage>
</organism>
<evidence type="ECO:0000313" key="2">
    <source>
        <dbReference type="EMBL" id="EWM53278.1"/>
    </source>
</evidence>
<gene>
    <name evidence="2" type="ORF">RF007C_09910</name>
</gene>
<reference evidence="2 3" key="1">
    <citation type="journal article" date="2014" name="PLoS ONE">
        <title>Rumen cellulosomics: divergent fiber-degrading strategies revealed by comparative genome-wide analysis of six ruminococcal strains.</title>
        <authorList>
            <person name="Dassa B."/>
            <person name="Borovok I."/>
            <person name="Ruimy-Israeli V."/>
            <person name="Lamed R."/>
            <person name="Flint H.J."/>
            <person name="Duncan S.H."/>
            <person name="Henrissat B."/>
            <person name="Coutinho P."/>
            <person name="Morrison M."/>
            <person name="Mosoni P."/>
            <person name="Yeoman C.J."/>
            <person name="White B.A."/>
            <person name="Bayer E.A."/>
        </authorList>
    </citation>
    <scope>NUCLEOTIDE SEQUENCE [LARGE SCALE GENOMIC DNA]</scope>
    <source>
        <strain evidence="2 3">007c</strain>
    </source>
</reference>
<dbReference type="EMBL" id="ATAX01000026">
    <property type="protein sequence ID" value="EWM53278.1"/>
    <property type="molecule type" value="Genomic_DNA"/>
</dbReference>
<name>W7UH55_RUMFL</name>
<dbReference type="Proteomes" id="UP000019365">
    <property type="component" value="Unassembled WGS sequence"/>
</dbReference>
<feature type="transmembrane region" description="Helical" evidence="1">
    <location>
        <begin position="37"/>
        <end position="59"/>
    </location>
</feature>
<dbReference type="RefSeq" id="WP_019680245.1">
    <property type="nucleotide sequence ID" value="NZ_ATAX01000026.1"/>
</dbReference>
<sequence>MEKFVSVYCSLLNVVLSISAVLLIFKEKEKFNLWRNICVAMWIIGAALALIVDFCLYMFYAEQAVPVMILLLCLFIPLNILLSKKVFADSLTIQIYFNMIKAVFYVALIIISLIQIYFDSDKAGVLAAGFGMSFAVFDCAETKFKPEKDEK</sequence>
<dbReference type="AlphaFoldDB" id="W7UH55"/>
<keyword evidence="1" id="KW-1133">Transmembrane helix</keyword>